<evidence type="ECO:0000256" key="4">
    <source>
        <dbReference type="ARBA" id="ARBA00023002"/>
    </source>
</evidence>
<keyword evidence="10" id="KW-1185">Reference proteome</keyword>
<dbReference type="Gene3D" id="1.10.630.10">
    <property type="entry name" value="Cytochrome P450"/>
    <property type="match status" value="1"/>
</dbReference>
<evidence type="ECO:0000256" key="1">
    <source>
        <dbReference type="ARBA" id="ARBA00010617"/>
    </source>
</evidence>
<sequence>MEEHMTDLALVNSDEEATTPGSNPPPVRLPKLVQGVEFAFFRRKAMRHWVTRHGRVFEINVPFFGRSVVVSEPALVRSVCTASTEQLTNVQPNLSNWFGPGSVFGLDGGRHRDRRRLLAPAFHGRSLDNYEKIIEEETLRECANWPEGKEFRILEPMSRITLNVILRAIFGAGGTEAADLDKLREIVPPYMRLGQVMAFVPAPPFWVGRHGPWAKLDEFRQAIDRIMFTLIAQADADPDLGERADILAMLLRSRHDDGTQIPRRELCDELLTFIGAGHETTATALGWAFERLRRHPDLLADLVREADEGGGDLRRATILEVLRVRTVVDVIGRRVKASNFDLGPWRIPQEHTVLVRIADLHGDPELFPHPERFDPYRFRDTRPVSPAWLAFGGGARRCLGADFAVAEIDVVLRTVLQHFSIQSDAAADEKSYFRGVAHTPKLGARVTMNRRT</sequence>
<dbReference type="InterPro" id="IPR050196">
    <property type="entry name" value="Cytochrome_P450_Monoox"/>
</dbReference>
<comment type="caution">
    <text evidence="9">The sequence shown here is derived from an EMBL/GenBank/DDBJ whole genome shotgun (WGS) entry which is preliminary data.</text>
</comment>
<keyword evidence="5 7" id="KW-0408">Iron</keyword>
<evidence type="ECO:0000256" key="6">
    <source>
        <dbReference type="ARBA" id="ARBA00023033"/>
    </source>
</evidence>
<name>A0ABU5XGU9_9MYCO</name>
<organism evidence="9 10">
    <name type="scientific">[Mycobacterium] crassicus</name>
    <dbReference type="NCBI Taxonomy" id="2872309"/>
    <lineage>
        <taxon>Bacteria</taxon>
        <taxon>Bacillati</taxon>
        <taxon>Actinomycetota</taxon>
        <taxon>Actinomycetes</taxon>
        <taxon>Mycobacteriales</taxon>
        <taxon>Mycobacteriaceae</taxon>
        <taxon>Mycolicibacter</taxon>
    </lineage>
</organism>
<keyword evidence="2 7" id="KW-0349">Heme</keyword>
<proteinExistence type="inferred from homology"/>
<evidence type="ECO:0000256" key="2">
    <source>
        <dbReference type="ARBA" id="ARBA00022617"/>
    </source>
</evidence>
<evidence type="ECO:0000256" key="3">
    <source>
        <dbReference type="ARBA" id="ARBA00022723"/>
    </source>
</evidence>
<keyword evidence="4 7" id="KW-0560">Oxidoreductase</keyword>
<dbReference type="InterPro" id="IPR036396">
    <property type="entry name" value="Cyt_P450_sf"/>
</dbReference>
<evidence type="ECO:0000313" key="9">
    <source>
        <dbReference type="EMBL" id="MEB3021194.1"/>
    </source>
</evidence>
<dbReference type="InterPro" id="IPR002401">
    <property type="entry name" value="Cyt_P450_E_grp-I"/>
</dbReference>
<dbReference type="SUPFAM" id="SSF48264">
    <property type="entry name" value="Cytochrome P450"/>
    <property type="match status" value="1"/>
</dbReference>
<dbReference type="InterPro" id="IPR017972">
    <property type="entry name" value="Cyt_P450_CS"/>
</dbReference>
<accession>A0ABU5XGU9</accession>
<keyword evidence="3 7" id="KW-0479">Metal-binding</keyword>
<gene>
    <name evidence="9" type="ORF">K6T79_09060</name>
</gene>
<dbReference type="Pfam" id="PF00067">
    <property type="entry name" value="p450"/>
    <property type="match status" value="1"/>
</dbReference>
<dbReference type="PANTHER" id="PTHR24291">
    <property type="entry name" value="CYTOCHROME P450 FAMILY 4"/>
    <property type="match status" value="1"/>
</dbReference>
<evidence type="ECO:0000256" key="5">
    <source>
        <dbReference type="ARBA" id="ARBA00023004"/>
    </source>
</evidence>
<dbReference type="PRINTS" id="PR00463">
    <property type="entry name" value="EP450I"/>
</dbReference>
<dbReference type="PANTHER" id="PTHR24291:SF50">
    <property type="entry name" value="BIFUNCTIONAL ALBAFLAVENONE MONOOXYGENASE_TERPENE SYNTHASE"/>
    <property type="match status" value="1"/>
</dbReference>
<reference evidence="9 10" key="1">
    <citation type="submission" date="2023-12" db="EMBL/GenBank/DDBJ databases">
        <title>Description of new species of Mycobacterium terrae complex isolated from sewage at the Sao Paulo Zoological Park Foundation in Brazil.</title>
        <authorList>
            <person name="Romagnoli C.L."/>
            <person name="Conceicao E.C."/>
            <person name="Machado E."/>
            <person name="Barreto L.B.P.F."/>
            <person name="Sharma A."/>
            <person name="Silva N.M."/>
            <person name="Marques L.E."/>
            <person name="Juliana M.A."/>
            <person name="Lourenco M.C.S."/>
            <person name="Digiampietri L.A."/>
            <person name="Suffys P.N."/>
            <person name="Viana-Niero C."/>
        </authorList>
    </citation>
    <scope>NUCLEOTIDE SEQUENCE [LARGE SCALE GENOMIC DNA]</scope>
    <source>
        <strain evidence="9 10">MYC098</strain>
    </source>
</reference>
<dbReference type="InterPro" id="IPR001128">
    <property type="entry name" value="Cyt_P450"/>
</dbReference>
<protein>
    <submittedName>
        <fullName evidence="9">Cytochrome P450</fullName>
    </submittedName>
</protein>
<keyword evidence="6 7" id="KW-0503">Monooxygenase</keyword>
<dbReference type="Proteomes" id="UP001299596">
    <property type="component" value="Unassembled WGS sequence"/>
</dbReference>
<dbReference type="EMBL" id="JAYJJR010000004">
    <property type="protein sequence ID" value="MEB3021194.1"/>
    <property type="molecule type" value="Genomic_DNA"/>
</dbReference>
<feature type="region of interest" description="Disordered" evidence="8">
    <location>
        <begin position="1"/>
        <end position="27"/>
    </location>
</feature>
<dbReference type="PRINTS" id="PR00385">
    <property type="entry name" value="P450"/>
</dbReference>
<comment type="similarity">
    <text evidence="1 7">Belongs to the cytochrome P450 family.</text>
</comment>
<dbReference type="PROSITE" id="PS00086">
    <property type="entry name" value="CYTOCHROME_P450"/>
    <property type="match status" value="1"/>
</dbReference>
<evidence type="ECO:0000256" key="7">
    <source>
        <dbReference type="RuleBase" id="RU000461"/>
    </source>
</evidence>
<evidence type="ECO:0000256" key="8">
    <source>
        <dbReference type="SAM" id="MobiDB-lite"/>
    </source>
</evidence>
<evidence type="ECO:0000313" key="10">
    <source>
        <dbReference type="Proteomes" id="UP001299596"/>
    </source>
</evidence>